<dbReference type="SMART" id="SM00046">
    <property type="entry name" value="DAGKc"/>
    <property type="match status" value="1"/>
</dbReference>
<comment type="cofactor">
    <cofactor evidence="1">
        <name>Mg(2+)</name>
        <dbReference type="ChEBI" id="CHEBI:18420"/>
    </cofactor>
</comment>
<protein>
    <submittedName>
        <fullName evidence="14">Diacylglycerol kinase family lipid kinase</fullName>
    </submittedName>
</protein>
<comment type="caution">
    <text evidence="14">The sequence shown here is derived from an EMBL/GenBank/DDBJ whole genome shotgun (WGS) entry which is preliminary data.</text>
</comment>
<dbReference type="InterPro" id="IPR045540">
    <property type="entry name" value="YegS/DAGK_C"/>
</dbReference>
<evidence type="ECO:0000256" key="3">
    <source>
        <dbReference type="ARBA" id="ARBA00022516"/>
    </source>
</evidence>
<dbReference type="PANTHER" id="PTHR12358:SF106">
    <property type="entry name" value="LIPID KINASE YEGS"/>
    <property type="match status" value="1"/>
</dbReference>
<evidence type="ECO:0000256" key="9">
    <source>
        <dbReference type="ARBA" id="ARBA00022842"/>
    </source>
</evidence>
<keyword evidence="6" id="KW-0547">Nucleotide-binding</keyword>
<keyword evidence="11" id="KW-0594">Phospholipid biosynthesis</keyword>
<evidence type="ECO:0000256" key="2">
    <source>
        <dbReference type="ARBA" id="ARBA00005983"/>
    </source>
</evidence>
<evidence type="ECO:0000256" key="1">
    <source>
        <dbReference type="ARBA" id="ARBA00001946"/>
    </source>
</evidence>
<dbReference type="Proteomes" id="UP000552935">
    <property type="component" value="Unassembled WGS sequence"/>
</dbReference>
<keyword evidence="4" id="KW-0808">Transferase</keyword>
<dbReference type="PANTHER" id="PTHR12358">
    <property type="entry name" value="SPHINGOSINE KINASE"/>
    <property type="match status" value="1"/>
</dbReference>
<dbReference type="EMBL" id="JACCKI010000007">
    <property type="protein sequence ID" value="NZA05433.1"/>
    <property type="molecule type" value="Genomic_DNA"/>
</dbReference>
<keyword evidence="8" id="KW-0067">ATP-binding</keyword>
<name>A0A853J5N5_LACRH</name>
<proteinExistence type="inferred from homology"/>
<keyword evidence="5" id="KW-0479">Metal-binding</keyword>
<accession>A0A853J5N5</accession>
<dbReference type="GO" id="GO:0008654">
    <property type="term" value="P:phospholipid biosynthetic process"/>
    <property type="evidence" value="ECO:0007669"/>
    <property type="project" value="UniProtKB-KW"/>
</dbReference>
<organism evidence="14 15">
    <name type="scientific">Lacticaseibacillus rhamnosus</name>
    <name type="common">Lactobacillus rhamnosus</name>
    <dbReference type="NCBI Taxonomy" id="47715"/>
    <lineage>
        <taxon>Bacteria</taxon>
        <taxon>Bacillati</taxon>
        <taxon>Bacillota</taxon>
        <taxon>Bacilli</taxon>
        <taxon>Lactobacillales</taxon>
        <taxon>Lactobacillaceae</taxon>
        <taxon>Lacticaseibacillus</taxon>
    </lineage>
</organism>
<dbReference type="InterPro" id="IPR016064">
    <property type="entry name" value="NAD/diacylglycerol_kinase_sf"/>
</dbReference>
<evidence type="ECO:0000313" key="15">
    <source>
        <dbReference type="Proteomes" id="UP000552935"/>
    </source>
</evidence>
<gene>
    <name evidence="14" type="ORF">H0N82_10110</name>
</gene>
<dbReference type="InterPro" id="IPR050187">
    <property type="entry name" value="Lipid_Phosphate_FormReg"/>
</dbReference>
<evidence type="ECO:0000256" key="8">
    <source>
        <dbReference type="ARBA" id="ARBA00022840"/>
    </source>
</evidence>
<feature type="domain" description="DAGKc" evidence="13">
    <location>
        <begin position="1"/>
        <end position="128"/>
    </location>
</feature>
<dbReference type="SUPFAM" id="SSF111331">
    <property type="entry name" value="NAD kinase/diacylglycerol kinase-like"/>
    <property type="match status" value="1"/>
</dbReference>
<evidence type="ECO:0000313" key="14">
    <source>
        <dbReference type="EMBL" id="NZA05433.1"/>
    </source>
</evidence>
<dbReference type="GO" id="GO:0046872">
    <property type="term" value="F:metal ion binding"/>
    <property type="evidence" value="ECO:0007669"/>
    <property type="project" value="UniProtKB-KW"/>
</dbReference>
<dbReference type="Gene3D" id="3.40.50.10330">
    <property type="entry name" value="Probable inorganic polyphosphate/atp-NAD kinase, domain 1"/>
    <property type="match status" value="1"/>
</dbReference>
<evidence type="ECO:0000256" key="4">
    <source>
        <dbReference type="ARBA" id="ARBA00022679"/>
    </source>
</evidence>
<evidence type="ECO:0000259" key="13">
    <source>
        <dbReference type="PROSITE" id="PS50146"/>
    </source>
</evidence>
<dbReference type="PROSITE" id="PS50146">
    <property type="entry name" value="DAGK"/>
    <property type="match status" value="1"/>
</dbReference>
<keyword evidence="10" id="KW-0443">Lipid metabolism</keyword>
<sequence>MLSYTIIYNPASGHAKGPTAAEQLKAKLEDRQRQVSMAPTKSADDARNFAYQAQSDIVVAVGGDGTINQVVAGLAPRKQPPTLAILPEGTVNNLAKVLHIPLLLPLAIKNILEAKPQPLDIAQVNDRYMVSTLTLGVLANAALSVTQKEKRHFGPIIYLLKGFKVLAQHQHWILHLNSAHNHWEKDTQFLLVSMTNSVGGFTNAVPDAAVDDGHLHVFIAPKLTWWRSLLAIPYFITGNFQKLPGMTYFATEQLTIEAPKTLQSRVDGDPSTKTPLKLTVIADHIQVLAHRWENNLEVPHMNDLLHLYRLLLSCAVSTAFDCRAAFFTSLNSPRIVRSNSLSKIPVLH</sequence>
<comment type="similarity">
    <text evidence="2">Belongs to the diacylglycerol/lipid kinase family.</text>
</comment>
<evidence type="ECO:0000256" key="12">
    <source>
        <dbReference type="ARBA" id="ARBA00023264"/>
    </source>
</evidence>
<evidence type="ECO:0000256" key="5">
    <source>
        <dbReference type="ARBA" id="ARBA00022723"/>
    </source>
</evidence>
<dbReference type="GO" id="GO:0005886">
    <property type="term" value="C:plasma membrane"/>
    <property type="evidence" value="ECO:0007669"/>
    <property type="project" value="TreeGrafter"/>
</dbReference>
<dbReference type="AlphaFoldDB" id="A0A853J5N5"/>
<dbReference type="InterPro" id="IPR001206">
    <property type="entry name" value="Diacylglycerol_kinase_cat_dom"/>
</dbReference>
<dbReference type="GO" id="GO:0005524">
    <property type="term" value="F:ATP binding"/>
    <property type="evidence" value="ECO:0007669"/>
    <property type="project" value="UniProtKB-KW"/>
</dbReference>
<dbReference type="Gene3D" id="2.60.200.40">
    <property type="match status" value="1"/>
</dbReference>
<keyword evidence="12" id="KW-1208">Phospholipid metabolism</keyword>
<evidence type="ECO:0000256" key="11">
    <source>
        <dbReference type="ARBA" id="ARBA00023209"/>
    </source>
</evidence>
<reference evidence="14 15" key="1">
    <citation type="submission" date="2020-07" db="EMBL/GenBank/DDBJ databases">
        <title>Organ Donor 1.</title>
        <authorList>
            <person name="Marsh A.J."/>
            <person name="Azcarate-Peril M.A."/>
        </authorList>
    </citation>
    <scope>NUCLEOTIDE SEQUENCE [LARGE SCALE GENOMIC DNA]</scope>
    <source>
        <strain evidence="14 15">AMC0712</strain>
    </source>
</reference>
<keyword evidence="7 14" id="KW-0418">Kinase</keyword>
<evidence type="ECO:0000256" key="10">
    <source>
        <dbReference type="ARBA" id="ARBA00023098"/>
    </source>
</evidence>
<evidence type="ECO:0000256" key="7">
    <source>
        <dbReference type="ARBA" id="ARBA00022777"/>
    </source>
</evidence>
<keyword evidence="3" id="KW-0444">Lipid biosynthesis</keyword>
<dbReference type="InterPro" id="IPR005218">
    <property type="entry name" value="Diacylglycerol/lipid_kinase"/>
</dbReference>
<dbReference type="NCBIfam" id="TIGR00147">
    <property type="entry name" value="YegS/Rv2252/BmrU family lipid kinase"/>
    <property type="match status" value="1"/>
</dbReference>
<keyword evidence="9" id="KW-0460">Magnesium</keyword>
<dbReference type="InterPro" id="IPR017438">
    <property type="entry name" value="ATP-NAD_kinase_N"/>
</dbReference>
<evidence type="ECO:0000256" key="6">
    <source>
        <dbReference type="ARBA" id="ARBA00022741"/>
    </source>
</evidence>
<dbReference type="Pfam" id="PF00781">
    <property type="entry name" value="DAGK_cat"/>
    <property type="match status" value="1"/>
</dbReference>
<dbReference type="GO" id="GO:0004143">
    <property type="term" value="F:ATP-dependent diacylglycerol kinase activity"/>
    <property type="evidence" value="ECO:0007669"/>
    <property type="project" value="TreeGrafter"/>
</dbReference>
<dbReference type="Pfam" id="PF19279">
    <property type="entry name" value="YegS_C"/>
    <property type="match status" value="1"/>
</dbReference>